<name>A0A4Q7P6H1_9FIRM</name>
<dbReference type="OrthoDB" id="9816455at2"/>
<evidence type="ECO:0000313" key="3">
    <source>
        <dbReference type="EMBL" id="RZS94312.1"/>
    </source>
</evidence>
<protein>
    <submittedName>
        <fullName evidence="3">von Willebrand factor type A domain-containing protein</fullName>
    </submittedName>
</protein>
<dbReference type="Pfam" id="PF00092">
    <property type="entry name" value="VWA"/>
    <property type="match status" value="1"/>
</dbReference>
<keyword evidence="1" id="KW-0732">Signal</keyword>
<keyword evidence="4" id="KW-1185">Reference proteome</keyword>
<dbReference type="InterPro" id="IPR036465">
    <property type="entry name" value="vWFA_dom_sf"/>
</dbReference>
<feature type="domain" description="VWFA" evidence="2">
    <location>
        <begin position="260"/>
        <end position="504"/>
    </location>
</feature>
<dbReference type="AlphaFoldDB" id="A0A4Q7P6H1"/>
<evidence type="ECO:0000256" key="1">
    <source>
        <dbReference type="SAM" id="SignalP"/>
    </source>
</evidence>
<dbReference type="PROSITE" id="PS50234">
    <property type="entry name" value="VWFA"/>
    <property type="match status" value="1"/>
</dbReference>
<dbReference type="EMBL" id="SGXF01000004">
    <property type="protein sequence ID" value="RZS94312.1"/>
    <property type="molecule type" value="Genomic_DNA"/>
</dbReference>
<dbReference type="CDD" id="cd00198">
    <property type="entry name" value="vWFA"/>
    <property type="match status" value="1"/>
</dbReference>
<organism evidence="3 4">
    <name type="scientific">Cuneatibacter caecimuris</name>
    <dbReference type="NCBI Taxonomy" id="1796618"/>
    <lineage>
        <taxon>Bacteria</taxon>
        <taxon>Bacillati</taxon>
        <taxon>Bacillota</taxon>
        <taxon>Clostridia</taxon>
        <taxon>Lachnospirales</taxon>
        <taxon>Lachnospiraceae</taxon>
        <taxon>Cuneatibacter</taxon>
    </lineage>
</organism>
<evidence type="ECO:0000259" key="2">
    <source>
        <dbReference type="PROSITE" id="PS50234"/>
    </source>
</evidence>
<dbReference type="InterPro" id="IPR002035">
    <property type="entry name" value="VWF_A"/>
</dbReference>
<feature type="signal peptide" evidence="1">
    <location>
        <begin position="1"/>
        <end position="28"/>
    </location>
</feature>
<dbReference type="SUPFAM" id="SSF53300">
    <property type="entry name" value="vWA-like"/>
    <property type="match status" value="1"/>
</dbReference>
<sequence>MKRVKTVALFLSLAMVFIPMVTGTQAQAADGQEKDNGMVISKTAQANMDGSYTITLEAYATGSKITTETKKDVPTDVILVLDQSGSMSEDMFSYSFQEYTNRDNDDYYGLRHNGARNSNLYFPLEDGGYATVSVIRARPYIYTKCPDNWNNDAQGSWPNYSPDDYWKYADSLFVKTGEEYQRVELTRSRDWQGYTYTYTFPDGSTVVCQGSDQSPDFGDKGPLYYRTESNRGEYTYTYTYTDENGITQTIGISTGANTQPEFTLYQRYASSSTSRLEALQTAVANFTNSVRAKAAGEDGIIGTADDVNHRVAVVGFATGNRGQSGYPAYENTEVFVGSQQYNYNSNASGYYDDALQNMDTDAGYNNVIASKNALDAHGATYPNYGLEMAKGIFDANPLQETEKRNRVVILFTDGTPGYSSYESDVASAAVDEADTLKNMGVTVYSVGIFEGADATSAGIAQGAGNRQANQFMQDVSSNNGTPRTPSYYLSASDADTLNSIFQQISDQIEEGGSSTTLDGETVIKDIISPSFTLPEGADASEIMLETYAYGQDGKWTKNNSAMGAAATVSGDRVDVTGFDFAANWCGTETAANGDVNYRGNKLVISFTVEPKAGFLGGNGVPTNSSAGIYENDGADEPVFIFPEPKVDVEIGSITVTAPDKDVYLLQNIPAADLQNGTASVGDVVLDLSRADENYGLEAWQTAYVEITAEVMDKDGNAVANGFTGLTEDSEYTVSLKVSPKTEGDAMEQTGSGKGNILVYKPELTYQDSEAWYGADVPTDFIENLTYTKWVHGETEADINKMGSAPELTFVYTPDETKVKDAKINTKQDVPVDAAVRIGNTDVTMHTAFQHINCTGQSCEVPGNYEFLLHINTCRLTVTKTGGAEGEPYVFTVKKDGRKYSEITIVGNRSETIAELPVGTYTVTEDQGWSWRYDSDNGTGFVLTAEHPSGSITCANTKINNNWLNGFSNVVKNIFSTENYGGREKYGSRKK</sequence>
<evidence type="ECO:0000313" key="4">
    <source>
        <dbReference type="Proteomes" id="UP000292927"/>
    </source>
</evidence>
<reference evidence="3 4" key="1">
    <citation type="submission" date="2019-02" db="EMBL/GenBank/DDBJ databases">
        <title>Genomic Encyclopedia of Type Strains, Phase IV (KMG-IV): sequencing the most valuable type-strain genomes for metagenomic binning, comparative biology and taxonomic classification.</title>
        <authorList>
            <person name="Goeker M."/>
        </authorList>
    </citation>
    <scope>NUCLEOTIDE SEQUENCE [LARGE SCALE GENOMIC DNA]</scope>
    <source>
        <strain evidence="3 4">DSM 29486</strain>
    </source>
</reference>
<gene>
    <name evidence="3" type="ORF">EV209_2152</name>
</gene>
<dbReference type="Gene3D" id="3.40.50.410">
    <property type="entry name" value="von Willebrand factor, type A domain"/>
    <property type="match status" value="1"/>
</dbReference>
<dbReference type="Proteomes" id="UP000292927">
    <property type="component" value="Unassembled WGS sequence"/>
</dbReference>
<comment type="caution">
    <text evidence="3">The sequence shown here is derived from an EMBL/GenBank/DDBJ whole genome shotgun (WGS) entry which is preliminary data.</text>
</comment>
<proteinExistence type="predicted"/>
<feature type="chain" id="PRO_5020483159" evidence="1">
    <location>
        <begin position="29"/>
        <end position="990"/>
    </location>
</feature>
<accession>A0A4Q7P6H1</accession>
<dbReference type="RefSeq" id="WP_130435431.1">
    <property type="nucleotide sequence ID" value="NZ_SGXF01000004.1"/>
</dbReference>